<sequence length="363" mass="42424">MGHSFVKDLRELQNKEEALRLSIYMPTNRGGVNRQEDLIQFKNLVQEIKPSLEELKSEAGEKILNELERLRNDKNFWDQTKEGLALFISPKEFEVAYLRSEFKPAVYLEKEYYLLPLLAYYEELNEVIIADISKDAVSLFDANQFNSEPLALDGDIDIKQFSEIYDDLDPDSQVNVHSYGGRQEPGMHHGHRATPEEKDLDRGKYFTYLNKKMHELSKHYHRPILLAGTVENLGHYQKVNGTDSIYFEKTIDKPFQSIDSKEKTKVLKEILSQDHQSFAQDKINQIEKARNQGKVAHDFEKIKDLIKEGRIEEWIIQYHTDYLLQEEDLNHWVLKAMNQGTKIALVLEKVEGIKQQFSAIMRF</sequence>
<dbReference type="STRING" id="120956.SAMN05421791_103116"/>
<dbReference type="RefSeq" id="WP_090289531.1">
    <property type="nucleotide sequence ID" value="NZ_FNCK01000003.1"/>
</dbReference>
<protein>
    <recommendedName>
        <fullName evidence="2">Bacterial archaeo-eukaryotic release factor family 8 domain-containing protein</fullName>
    </recommendedName>
</protein>
<evidence type="ECO:0000259" key="2">
    <source>
        <dbReference type="Pfam" id="PF18851"/>
    </source>
</evidence>
<keyword evidence="4" id="KW-1185">Reference proteome</keyword>
<dbReference type="Pfam" id="PF18851">
    <property type="entry name" value="baeRF_family8"/>
    <property type="match status" value="1"/>
</dbReference>
<gene>
    <name evidence="3" type="ORF">SAMN05421791_103116</name>
</gene>
<dbReference type="InterPro" id="IPR040830">
    <property type="entry name" value="Bact_RF_family8"/>
</dbReference>
<dbReference type="Proteomes" id="UP000199708">
    <property type="component" value="Unassembled WGS sequence"/>
</dbReference>
<proteinExistence type="predicted"/>
<feature type="domain" description="Bacterial archaeo-eukaryotic release factor family 8" evidence="2">
    <location>
        <begin position="126"/>
        <end position="273"/>
    </location>
</feature>
<evidence type="ECO:0000256" key="1">
    <source>
        <dbReference type="SAM" id="MobiDB-lite"/>
    </source>
</evidence>
<evidence type="ECO:0000313" key="4">
    <source>
        <dbReference type="Proteomes" id="UP000199708"/>
    </source>
</evidence>
<dbReference type="AlphaFoldDB" id="A0A1G7RP66"/>
<accession>A0A1G7RP66</accession>
<name>A0A1G7RP66_9LACT</name>
<organism evidence="3 4">
    <name type="scientific">Facklamia miroungae</name>
    <dbReference type="NCBI Taxonomy" id="120956"/>
    <lineage>
        <taxon>Bacteria</taxon>
        <taxon>Bacillati</taxon>
        <taxon>Bacillota</taxon>
        <taxon>Bacilli</taxon>
        <taxon>Lactobacillales</taxon>
        <taxon>Aerococcaceae</taxon>
        <taxon>Facklamia</taxon>
    </lineage>
</organism>
<feature type="region of interest" description="Disordered" evidence="1">
    <location>
        <begin position="175"/>
        <end position="197"/>
    </location>
</feature>
<reference evidence="3 4" key="1">
    <citation type="submission" date="2016-10" db="EMBL/GenBank/DDBJ databases">
        <authorList>
            <person name="de Groot N.N."/>
        </authorList>
    </citation>
    <scope>NUCLEOTIDE SEQUENCE [LARGE SCALE GENOMIC DNA]</scope>
    <source>
        <strain evidence="3 4">ATCC BAA-466</strain>
    </source>
</reference>
<evidence type="ECO:0000313" key="3">
    <source>
        <dbReference type="EMBL" id="SDG12404.1"/>
    </source>
</evidence>
<dbReference type="EMBL" id="FNCK01000003">
    <property type="protein sequence ID" value="SDG12404.1"/>
    <property type="molecule type" value="Genomic_DNA"/>
</dbReference>
<dbReference type="OrthoDB" id="4393931at2"/>